<feature type="compositionally biased region" description="Acidic residues" evidence="1">
    <location>
        <begin position="473"/>
        <end position="485"/>
    </location>
</feature>
<accession>A0ABT2S4J1</accession>
<feature type="region of interest" description="Disordered" evidence="1">
    <location>
        <begin position="459"/>
        <end position="485"/>
    </location>
</feature>
<evidence type="ECO:0000256" key="1">
    <source>
        <dbReference type="SAM" id="MobiDB-lite"/>
    </source>
</evidence>
<dbReference type="RefSeq" id="WP_055304193.1">
    <property type="nucleotide sequence ID" value="NZ_JAOQJV010000002.1"/>
</dbReference>
<evidence type="ECO:0000313" key="2">
    <source>
        <dbReference type="EMBL" id="MCU6699175.1"/>
    </source>
</evidence>
<dbReference type="Pfam" id="PF05133">
    <property type="entry name" value="SPP1_portal"/>
    <property type="match status" value="1"/>
</dbReference>
<dbReference type="InterPro" id="IPR021145">
    <property type="entry name" value="Portal_protein_SPP1_Gp6-like"/>
</dbReference>
<evidence type="ECO:0000313" key="3">
    <source>
        <dbReference type="Proteomes" id="UP001207605"/>
    </source>
</evidence>
<dbReference type="Proteomes" id="UP001207605">
    <property type="component" value="Unassembled WGS sequence"/>
</dbReference>
<organism evidence="2 3">
    <name type="scientific">Dorea ammoniilytica</name>
    <dbReference type="NCBI Taxonomy" id="2981788"/>
    <lineage>
        <taxon>Bacteria</taxon>
        <taxon>Bacillati</taxon>
        <taxon>Bacillota</taxon>
        <taxon>Clostridia</taxon>
        <taxon>Lachnospirales</taxon>
        <taxon>Lachnospiraceae</taxon>
        <taxon>Dorea</taxon>
    </lineage>
</organism>
<reference evidence="2 3" key="1">
    <citation type="journal article" date="2021" name="ISME Commun">
        <title>Automated analysis of genomic sequences facilitates high-throughput and comprehensive description of bacteria.</title>
        <authorList>
            <person name="Hitch T.C.A."/>
        </authorList>
    </citation>
    <scope>NUCLEOTIDE SEQUENCE [LARGE SCALE GENOMIC DNA]</scope>
    <source>
        <strain evidence="2 3">Sanger_02</strain>
    </source>
</reference>
<protein>
    <submittedName>
        <fullName evidence="2">Phage portal protein</fullName>
    </submittedName>
</protein>
<comment type="caution">
    <text evidence="2">The sequence shown here is derived from an EMBL/GenBank/DDBJ whole genome shotgun (WGS) entry which is preliminary data.</text>
</comment>
<proteinExistence type="predicted"/>
<name>A0ABT2S4J1_9FIRM</name>
<feature type="compositionally biased region" description="Basic and acidic residues" evidence="1">
    <location>
        <begin position="459"/>
        <end position="470"/>
    </location>
</feature>
<keyword evidence="3" id="KW-1185">Reference proteome</keyword>
<sequence>MAHQIDESKPKYLSQTRFMSGRRIIKTSVTEITDENVVDVLRKALATHDLNRSEIDYLWKYYRGDQPIRNRVKDVRPEICNKITENRANEIVSFKVGYLCGEPIQYVSRNGGEEIVKQINTLNEYMFAEDKAAQDQELVEWQMICGTAFRLVLPDEPGEEDEAPFELYTLDPRDTFVVYSNEIGNKPLMAVKYSKDDNEIFHYSIYTENRYYLVDGDILVESKPHALDMIPIIEYPGNNARLGSFEIVLPLLDAINNVESNRMDGMEQLVQAFIKFINCDITKEEYEEFLQLGAIKVKSVDGQAADVGVVTTELNQTQSQTLKDDYYNAMLTICGMPNRNGGSSTSDTGSAVLLRDGWSDAEARAKDSENVFKRAEKKMLKLVLRICRDLGGLTLKLSDIDMKFTRRNYEAIQSKSQVLISMLQEPKIHPQLAFQHSGMFSDAESAYTMSMKYYEEQQEKAAELAKKTAPDDSGGDDNDPDNNDI</sequence>
<gene>
    <name evidence="2" type="ORF">OCV65_02835</name>
</gene>
<dbReference type="EMBL" id="JAOQJV010000002">
    <property type="protein sequence ID" value="MCU6699175.1"/>
    <property type="molecule type" value="Genomic_DNA"/>
</dbReference>